<evidence type="ECO:0000256" key="2">
    <source>
        <dbReference type="RuleBase" id="RU369065"/>
    </source>
</evidence>
<keyword evidence="2" id="KW-0539">Nucleus</keyword>
<comment type="domain">
    <text evidence="2">The jas domain is required for interaction with COI1.</text>
</comment>
<gene>
    <name evidence="4" type="ORF">VFH_I461240</name>
</gene>
<comment type="function">
    <text evidence="2">Repressor of jasmonate responses.</text>
</comment>
<dbReference type="EMBL" id="OX451736">
    <property type="protein sequence ID" value="CAI8590869.1"/>
    <property type="molecule type" value="Genomic_DNA"/>
</dbReference>
<dbReference type="SMART" id="SM00979">
    <property type="entry name" value="TIFY"/>
    <property type="match status" value="1"/>
</dbReference>
<proteinExistence type="inferred from homology"/>
<dbReference type="PANTHER" id="PTHR33077:SF17">
    <property type="entry name" value="PROTEIN TIFY 5B"/>
    <property type="match status" value="1"/>
</dbReference>
<evidence type="ECO:0000256" key="1">
    <source>
        <dbReference type="ARBA" id="ARBA00008614"/>
    </source>
</evidence>
<evidence type="ECO:0000313" key="5">
    <source>
        <dbReference type="Proteomes" id="UP001157006"/>
    </source>
</evidence>
<dbReference type="InterPro" id="IPR040390">
    <property type="entry name" value="TIFY/JAZ"/>
</dbReference>
<dbReference type="GO" id="GO:0009611">
    <property type="term" value="P:response to wounding"/>
    <property type="evidence" value="ECO:0007669"/>
    <property type="project" value="UniProtKB-UniRule"/>
</dbReference>
<dbReference type="Proteomes" id="UP001157006">
    <property type="component" value="Chromosome 1L"/>
</dbReference>
<dbReference type="GO" id="GO:0005634">
    <property type="term" value="C:nucleus"/>
    <property type="evidence" value="ECO:0007669"/>
    <property type="project" value="UniProtKB-SubCell"/>
</dbReference>
<dbReference type="InterPro" id="IPR010399">
    <property type="entry name" value="Tify_dom"/>
</dbReference>
<organism evidence="4 5">
    <name type="scientific">Vicia faba</name>
    <name type="common">Broad bean</name>
    <name type="synonym">Faba vulgaris</name>
    <dbReference type="NCBI Taxonomy" id="3906"/>
    <lineage>
        <taxon>Eukaryota</taxon>
        <taxon>Viridiplantae</taxon>
        <taxon>Streptophyta</taxon>
        <taxon>Embryophyta</taxon>
        <taxon>Tracheophyta</taxon>
        <taxon>Spermatophyta</taxon>
        <taxon>Magnoliopsida</taxon>
        <taxon>eudicotyledons</taxon>
        <taxon>Gunneridae</taxon>
        <taxon>Pentapetalae</taxon>
        <taxon>rosids</taxon>
        <taxon>fabids</taxon>
        <taxon>Fabales</taxon>
        <taxon>Fabaceae</taxon>
        <taxon>Papilionoideae</taxon>
        <taxon>50 kb inversion clade</taxon>
        <taxon>NPAAA clade</taxon>
        <taxon>Hologalegina</taxon>
        <taxon>IRL clade</taxon>
        <taxon>Fabeae</taxon>
        <taxon>Vicia</taxon>
    </lineage>
</organism>
<evidence type="ECO:0000259" key="3">
    <source>
        <dbReference type="PROSITE" id="PS51320"/>
    </source>
</evidence>
<dbReference type="GO" id="GO:0031347">
    <property type="term" value="P:regulation of defense response"/>
    <property type="evidence" value="ECO:0007669"/>
    <property type="project" value="UniProtKB-UniRule"/>
</dbReference>
<keyword evidence="5" id="KW-1185">Reference proteome</keyword>
<dbReference type="PROSITE" id="PS51320">
    <property type="entry name" value="TIFY"/>
    <property type="match status" value="1"/>
</dbReference>
<dbReference type="Pfam" id="PF06200">
    <property type="entry name" value="tify"/>
    <property type="match status" value="1"/>
</dbReference>
<keyword evidence="2" id="KW-1184">Jasmonic acid signaling pathway</keyword>
<accession>A0AAV0Z0B9</accession>
<comment type="subcellular location">
    <subcellularLocation>
        <location evidence="2">Nucleus</location>
    </subcellularLocation>
</comment>
<dbReference type="InterPro" id="IPR018467">
    <property type="entry name" value="CCT_CS"/>
</dbReference>
<dbReference type="PANTHER" id="PTHR33077">
    <property type="entry name" value="PROTEIN TIFY 4A-RELATED-RELATED"/>
    <property type="match status" value="1"/>
</dbReference>
<dbReference type="GO" id="GO:2000022">
    <property type="term" value="P:regulation of jasmonic acid mediated signaling pathway"/>
    <property type="evidence" value="ECO:0007669"/>
    <property type="project" value="UniProtKB-UniRule"/>
</dbReference>
<sequence>MRRNCNLELCLFPQYGSDNDHNNHMVEEEKDSDRMSSMQNLQQPLTIFYDGKMCVTHVTELQAKSILMMANKKVQETVKTPIGSEASTPIMVQSPHQLCSPGPGLSMKRSLQRFLQKRKYRIQQASPYNH</sequence>
<feature type="domain" description="Tify" evidence="3">
    <location>
        <begin position="38"/>
        <end position="72"/>
    </location>
</feature>
<reference evidence="4 5" key="1">
    <citation type="submission" date="2023-01" db="EMBL/GenBank/DDBJ databases">
        <authorList>
            <person name="Kreplak J."/>
        </authorList>
    </citation>
    <scope>NUCLEOTIDE SEQUENCE [LARGE SCALE GENOMIC DNA]</scope>
</reference>
<evidence type="ECO:0000313" key="4">
    <source>
        <dbReference type="EMBL" id="CAI8590869.1"/>
    </source>
</evidence>
<dbReference type="Pfam" id="PF09425">
    <property type="entry name" value="Jas_motif"/>
    <property type="match status" value="1"/>
</dbReference>
<comment type="similarity">
    <text evidence="1 2">Belongs to the TIFY/JAZ family.</text>
</comment>
<dbReference type="AlphaFoldDB" id="A0AAV0Z0B9"/>
<name>A0AAV0Z0B9_VICFA</name>
<protein>
    <recommendedName>
        <fullName evidence="2">Protein TIFY</fullName>
    </recommendedName>
    <alternativeName>
        <fullName evidence="2">Jasmonate ZIM domain-containing protein</fullName>
    </alternativeName>
</protein>